<protein>
    <submittedName>
        <fullName evidence="1">Uncharacterized protein</fullName>
    </submittedName>
</protein>
<evidence type="ECO:0000313" key="2">
    <source>
        <dbReference type="Proteomes" id="UP001164929"/>
    </source>
</evidence>
<sequence>MDGKYHVLVAAEPDVDAQERCDGRYFLEVDKYMEVVEVYAVTLLGTALKDLDPLG</sequence>
<evidence type="ECO:0000313" key="1">
    <source>
        <dbReference type="EMBL" id="KAJ6958658.1"/>
    </source>
</evidence>
<comment type="caution">
    <text evidence="1">The sequence shown here is derived from an EMBL/GenBank/DDBJ whole genome shotgun (WGS) entry which is preliminary data.</text>
</comment>
<gene>
    <name evidence="1" type="ORF">NC653_040339</name>
</gene>
<dbReference type="AlphaFoldDB" id="A0AAD6LDG3"/>
<accession>A0AAD6LDG3</accession>
<proteinExistence type="predicted"/>
<dbReference type="Proteomes" id="UP001164929">
    <property type="component" value="Chromosome 18"/>
</dbReference>
<dbReference type="EMBL" id="JAQIZT010000018">
    <property type="protein sequence ID" value="KAJ6958658.1"/>
    <property type="molecule type" value="Genomic_DNA"/>
</dbReference>
<name>A0AAD6LDG3_9ROSI</name>
<organism evidence="1 2">
    <name type="scientific">Populus alba x Populus x berolinensis</name>
    <dbReference type="NCBI Taxonomy" id="444605"/>
    <lineage>
        <taxon>Eukaryota</taxon>
        <taxon>Viridiplantae</taxon>
        <taxon>Streptophyta</taxon>
        <taxon>Embryophyta</taxon>
        <taxon>Tracheophyta</taxon>
        <taxon>Spermatophyta</taxon>
        <taxon>Magnoliopsida</taxon>
        <taxon>eudicotyledons</taxon>
        <taxon>Gunneridae</taxon>
        <taxon>Pentapetalae</taxon>
        <taxon>rosids</taxon>
        <taxon>fabids</taxon>
        <taxon>Malpighiales</taxon>
        <taxon>Salicaceae</taxon>
        <taxon>Saliceae</taxon>
        <taxon>Populus</taxon>
    </lineage>
</organism>
<reference evidence="1 2" key="1">
    <citation type="journal article" date="2023" name="Mol. Ecol. Resour.">
        <title>Chromosome-level genome assembly of a triploid poplar Populus alba 'Berolinensis'.</title>
        <authorList>
            <person name="Chen S."/>
            <person name="Yu Y."/>
            <person name="Wang X."/>
            <person name="Wang S."/>
            <person name="Zhang T."/>
            <person name="Zhou Y."/>
            <person name="He R."/>
            <person name="Meng N."/>
            <person name="Wang Y."/>
            <person name="Liu W."/>
            <person name="Liu Z."/>
            <person name="Liu J."/>
            <person name="Guo Q."/>
            <person name="Huang H."/>
            <person name="Sederoff R.R."/>
            <person name="Wang G."/>
            <person name="Qu G."/>
            <person name="Chen S."/>
        </authorList>
    </citation>
    <scope>NUCLEOTIDE SEQUENCE [LARGE SCALE GENOMIC DNA]</scope>
    <source>
        <strain evidence="1">SC-2020</strain>
    </source>
</reference>
<keyword evidence="2" id="KW-1185">Reference proteome</keyword>